<feature type="non-terminal residue" evidence="1">
    <location>
        <position position="1"/>
    </location>
</feature>
<dbReference type="InterPro" id="IPR047876">
    <property type="entry name" value="SHKBP1/KCTD3"/>
</dbReference>
<gene>
    <name evidence="1" type="ORF">AFUS01_LOCUS39771</name>
</gene>
<sequence>PKVENMIDRLAINAKMGPGQSVNTSGEGVAKMVAIAAGCSVCMWGVTDDGTRTDIGRFSLPVPVEYLFFIGTQLVALS</sequence>
<dbReference type="PANTHER" id="PTHR15859">
    <property type="entry name" value="SETA BINDING PROTEIN 1"/>
    <property type="match status" value="1"/>
</dbReference>
<dbReference type="Proteomes" id="UP000708208">
    <property type="component" value="Unassembled WGS sequence"/>
</dbReference>
<name>A0A8J2PN82_9HEXA</name>
<keyword evidence="2" id="KW-1185">Reference proteome</keyword>
<reference evidence="1" key="1">
    <citation type="submission" date="2021-06" db="EMBL/GenBank/DDBJ databases">
        <authorList>
            <person name="Hodson N. C."/>
            <person name="Mongue J. A."/>
            <person name="Jaron S. K."/>
        </authorList>
    </citation>
    <scope>NUCLEOTIDE SEQUENCE</scope>
</reference>
<dbReference type="PANTHER" id="PTHR15859:SF1">
    <property type="entry name" value="BTB DOMAIN-CONTAINING PROTEIN"/>
    <property type="match status" value="1"/>
</dbReference>
<evidence type="ECO:0000313" key="1">
    <source>
        <dbReference type="EMBL" id="CAG7829935.1"/>
    </source>
</evidence>
<organism evidence="1 2">
    <name type="scientific">Allacma fusca</name>
    <dbReference type="NCBI Taxonomy" id="39272"/>
    <lineage>
        <taxon>Eukaryota</taxon>
        <taxon>Metazoa</taxon>
        <taxon>Ecdysozoa</taxon>
        <taxon>Arthropoda</taxon>
        <taxon>Hexapoda</taxon>
        <taxon>Collembola</taxon>
        <taxon>Symphypleona</taxon>
        <taxon>Sminthuridae</taxon>
        <taxon>Allacma</taxon>
    </lineage>
</organism>
<proteinExistence type="predicted"/>
<feature type="non-terminal residue" evidence="1">
    <location>
        <position position="78"/>
    </location>
</feature>
<dbReference type="OrthoDB" id="6077599at2759"/>
<comment type="caution">
    <text evidence="1">The sequence shown here is derived from an EMBL/GenBank/DDBJ whole genome shotgun (WGS) entry which is preliminary data.</text>
</comment>
<protein>
    <submittedName>
        <fullName evidence="1">Uncharacterized protein</fullName>
    </submittedName>
</protein>
<dbReference type="AlphaFoldDB" id="A0A8J2PN82"/>
<dbReference type="EMBL" id="CAJVCH010553573">
    <property type="protein sequence ID" value="CAG7829935.1"/>
    <property type="molecule type" value="Genomic_DNA"/>
</dbReference>
<accession>A0A8J2PN82</accession>
<evidence type="ECO:0000313" key="2">
    <source>
        <dbReference type="Proteomes" id="UP000708208"/>
    </source>
</evidence>